<comment type="similarity">
    <text evidence="1">Belongs to the arrestin family.</text>
</comment>
<dbReference type="SUPFAM" id="SSF81296">
    <property type="entry name" value="E set domains"/>
    <property type="match status" value="1"/>
</dbReference>
<dbReference type="InterPro" id="IPR011021">
    <property type="entry name" value="Arrestin-like_N"/>
</dbReference>
<sequence>MSLSSIKSFRVDLDGPVDAAFTRGELVSGRVLLEVRRETRVLSIKVQGRGVATAHWLENRGMNSVYNDYTSRISYFRRRQHLIRGTVLVQARVTSIHSLQCNQAECHRRSCTSDELSAAELHTFKWDIYPVFESSQVLLQMCITFL</sequence>
<reference evidence="3" key="2">
    <citation type="submission" date="2025-09" db="UniProtKB">
        <authorList>
            <consortium name="Ensembl"/>
        </authorList>
    </citation>
    <scope>IDENTIFICATION</scope>
</reference>
<dbReference type="Gene3D" id="2.60.40.640">
    <property type="match status" value="1"/>
</dbReference>
<dbReference type="InterPro" id="IPR014756">
    <property type="entry name" value="Ig_E-set"/>
</dbReference>
<evidence type="ECO:0000259" key="2">
    <source>
        <dbReference type="Pfam" id="PF00339"/>
    </source>
</evidence>
<accession>A0A8C6SJ36</accession>
<organism evidence="3 4">
    <name type="scientific">Neogobius melanostomus</name>
    <name type="common">round goby</name>
    <dbReference type="NCBI Taxonomy" id="47308"/>
    <lineage>
        <taxon>Eukaryota</taxon>
        <taxon>Metazoa</taxon>
        <taxon>Chordata</taxon>
        <taxon>Craniata</taxon>
        <taxon>Vertebrata</taxon>
        <taxon>Euteleostomi</taxon>
        <taxon>Actinopterygii</taxon>
        <taxon>Neopterygii</taxon>
        <taxon>Teleostei</taxon>
        <taxon>Neoteleostei</taxon>
        <taxon>Acanthomorphata</taxon>
        <taxon>Gobiaria</taxon>
        <taxon>Gobiiformes</taxon>
        <taxon>Gobioidei</taxon>
        <taxon>Gobiidae</taxon>
        <taxon>Benthophilinae</taxon>
        <taxon>Neogobiini</taxon>
        <taxon>Neogobius</taxon>
    </lineage>
</organism>
<keyword evidence="4" id="KW-1185">Reference proteome</keyword>
<feature type="domain" description="Arrestin-like N-terminal" evidence="2">
    <location>
        <begin position="10"/>
        <end position="86"/>
    </location>
</feature>
<reference evidence="3" key="1">
    <citation type="submission" date="2025-08" db="UniProtKB">
        <authorList>
            <consortium name="Ensembl"/>
        </authorList>
    </citation>
    <scope>IDENTIFICATION</scope>
</reference>
<name>A0A8C6SJ36_9GOBI</name>
<dbReference type="InterPro" id="IPR014752">
    <property type="entry name" value="Arrestin-like_C"/>
</dbReference>
<evidence type="ECO:0000313" key="4">
    <source>
        <dbReference type="Proteomes" id="UP000694523"/>
    </source>
</evidence>
<dbReference type="AlphaFoldDB" id="A0A8C6SJ36"/>
<evidence type="ECO:0000313" key="3">
    <source>
        <dbReference type="Ensembl" id="ENSNMLP00000007596.1"/>
    </source>
</evidence>
<dbReference type="Pfam" id="PF00339">
    <property type="entry name" value="Arrestin_N"/>
    <property type="match status" value="1"/>
</dbReference>
<protein>
    <submittedName>
        <fullName evidence="3">Arrestin domain containing 2</fullName>
    </submittedName>
</protein>
<dbReference type="Ensembl" id="ENSNMLT00000008656.1">
    <property type="protein sequence ID" value="ENSNMLP00000007596.1"/>
    <property type="gene ID" value="ENSNMLG00000005451.1"/>
</dbReference>
<evidence type="ECO:0000256" key="1">
    <source>
        <dbReference type="ARBA" id="ARBA00005298"/>
    </source>
</evidence>
<proteinExistence type="inferred from homology"/>
<dbReference type="Proteomes" id="UP000694523">
    <property type="component" value="Unplaced"/>
</dbReference>
<dbReference type="GO" id="GO:0007399">
    <property type="term" value="P:nervous system development"/>
    <property type="evidence" value="ECO:0007669"/>
    <property type="project" value="UniProtKB-ARBA"/>
</dbReference>